<feature type="transmembrane region" description="Helical" evidence="6">
    <location>
        <begin position="439"/>
        <end position="460"/>
    </location>
</feature>
<dbReference type="PANTHER" id="PTHR30250">
    <property type="entry name" value="PST FAMILY PREDICTED COLANIC ACID TRANSPORTER"/>
    <property type="match status" value="1"/>
</dbReference>
<dbReference type="InterPro" id="IPR050833">
    <property type="entry name" value="Poly_Biosynth_Transport"/>
</dbReference>
<organism evidence="7 8">
    <name type="scientific">Anaerosalibacter massiliensis</name>
    <dbReference type="NCBI Taxonomy" id="1347392"/>
    <lineage>
        <taxon>Bacteria</taxon>
        <taxon>Bacillati</taxon>
        <taxon>Bacillota</taxon>
        <taxon>Tissierellia</taxon>
        <taxon>Tissierellales</taxon>
        <taxon>Sporanaerobacteraceae</taxon>
        <taxon>Anaerosalibacter</taxon>
    </lineage>
</organism>
<keyword evidence="8" id="KW-1185">Reference proteome</keyword>
<dbReference type="AlphaFoldDB" id="A0A9X2MHS5"/>
<protein>
    <submittedName>
        <fullName evidence="7">Polysaccharide biosynthesis protein</fullName>
    </submittedName>
</protein>
<feature type="transmembrane region" description="Helical" evidence="6">
    <location>
        <begin position="414"/>
        <end position="433"/>
    </location>
</feature>
<feature type="transmembrane region" description="Helical" evidence="6">
    <location>
        <begin position="383"/>
        <end position="402"/>
    </location>
</feature>
<keyword evidence="4 6" id="KW-1133">Transmembrane helix</keyword>
<evidence type="ECO:0000313" key="8">
    <source>
        <dbReference type="Proteomes" id="UP001142078"/>
    </source>
</evidence>
<feature type="transmembrane region" description="Helical" evidence="6">
    <location>
        <begin position="134"/>
        <end position="154"/>
    </location>
</feature>
<keyword evidence="5 6" id="KW-0472">Membrane</keyword>
<evidence type="ECO:0000256" key="5">
    <source>
        <dbReference type="ARBA" id="ARBA00023136"/>
    </source>
</evidence>
<feature type="transmembrane region" description="Helical" evidence="6">
    <location>
        <begin position="502"/>
        <end position="520"/>
    </location>
</feature>
<evidence type="ECO:0000256" key="2">
    <source>
        <dbReference type="ARBA" id="ARBA00022475"/>
    </source>
</evidence>
<dbReference type="InterPro" id="IPR024923">
    <property type="entry name" value="PG_synth_SpoVB"/>
</dbReference>
<dbReference type="EMBL" id="JANJZL010000003">
    <property type="protein sequence ID" value="MCR2043894.1"/>
    <property type="molecule type" value="Genomic_DNA"/>
</dbReference>
<comment type="caution">
    <text evidence="7">The sequence shown here is derived from an EMBL/GenBank/DDBJ whole genome shotgun (WGS) entry which is preliminary data.</text>
</comment>
<dbReference type="CDD" id="cd13124">
    <property type="entry name" value="MATE_SpoVB_like"/>
    <property type="match status" value="1"/>
</dbReference>
<proteinExistence type="predicted"/>
<dbReference type="GO" id="GO:0005886">
    <property type="term" value="C:plasma membrane"/>
    <property type="evidence" value="ECO:0007669"/>
    <property type="project" value="UniProtKB-SubCell"/>
</dbReference>
<gene>
    <name evidence="7" type="ORF">NSA23_07140</name>
</gene>
<feature type="transmembrane region" description="Helical" evidence="6">
    <location>
        <begin position="472"/>
        <end position="490"/>
    </location>
</feature>
<reference evidence="7" key="1">
    <citation type="submission" date="2022-07" db="EMBL/GenBank/DDBJ databases">
        <title>Enhanced cultured diversity of the mouse gut microbiota enables custom-made synthetic communities.</title>
        <authorList>
            <person name="Afrizal A."/>
        </authorList>
    </citation>
    <scope>NUCLEOTIDE SEQUENCE</scope>
    <source>
        <strain evidence="7">DSM 29482</strain>
    </source>
</reference>
<accession>A0A9X2MHS5</accession>
<evidence type="ECO:0000256" key="3">
    <source>
        <dbReference type="ARBA" id="ARBA00022692"/>
    </source>
</evidence>
<dbReference type="InterPro" id="IPR002797">
    <property type="entry name" value="Polysacc_synth"/>
</dbReference>
<comment type="subcellular location">
    <subcellularLocation>
        <location evidence="1">Cell membrane</location>
        <topology evidence="1">Multi-pass membrane protein</topology>
    </subcellularLocation>
</comment>
<name>A0A9X2MHS5_9FIRM</name>
<dbReference type="PANTHER" id="PTHR30250:SF21">
    <property type="entry name" value="LIPID II FLIPPASE MURJ"/>
    <property type="match status" value="1"/>
</dbReference>
<dbReference type="Pfam" id="PF01943">
    <property type="entry name" value="Polysacc_synt"/>
    <property type="match status" value="1"/>
</dbReference>
<feature type="transmembrane region" description="Helical" evidence="6">
    <location>
        <begin position="249"/>
        <end position="266"/>
    </location>
</feature>
<evidence type="ECO:0000313" key="7">
    <source>
        <dbReference type="EMBL" id="MCR2043894.1"/>
    </source>
</evidence>
<evidence type="ECO:0000256" key="1">
    <source>
        <dbReference type="ARBA" id="ARBA00004651"/>
    </source>
</evidence>
<feature type="transmembrane region" description="Helical" evidence="6">
    <location>
        <begin position="62"/>
        <end position="81"/>
    </location>
</feature>
<feature type="transmembrane region" description="Helical" evidence="6">
    <location>
        <begin position="302"/>
        <end position="322"/>
    </location>
</feature>
<dbReference type="PIRSF" id="PIRSF038958">
    <property type="entry name" value="PG_synth_SpoVB"/>
    <property type="match status" value="1"/>
</dbReference>
<keyword evidence="2" id="KW-1003">Cell membrane</keyword>
<dbReference type="Proteomes" id="UP001142078">
    <property type="component" value="Unassembled WGS sequence"/>
</dbReference>
<feature type="transmembrane region" description="Helical" evidence="6">
    <location>
        <begin position="21"/>
        <end position="42"/>
    </location>
</feature>
<keyword evidence="3 6" id="KW-0812">Transmembrane</keyword>
<evidence type="ECO:0000256" key="6">
    <source>
        <dbReference type="SAM" id="Phobius"/>
    </source>
</evidence>
<feature type="transmembrane region" description="Helical" evidence="6">
    <location>
        <begin position="102"/>
        <end position="122"/>
    </location>
</feature>
<feature type="transmembrane region" description="Helical" evidence="6">
    <location>
        <begin position="343"/>
        <end position="363"/>
    </location>
</feature>
<evidence type="ECO:0000256" key="4">
    <source>
        <dbReference type="ARBA" id="ARBA00022989"/>
    </source>
</evidence>
<feature type="transmembrane region" description="Helical" evidence="6">
    <location>
        <begin position="196"/>
        <end position="222"/>
    </location>
</feature>
<sequence length="551" mass="59467">MPGFKKNADFRPGIIMTRENFLKGAAILGIAGVIVKILGAFYRIPISNIIKTEGMGYYQTAYPLYVLLLTISTSGFPVAIAKLVSEKRALGDYRGAHKVFKVALAGLFICGILTSLFVFLSAENIVKALGNTNAYFSLIALVPALFFVPMMSAFRGYFQGRQSMGPTAISQISEQAFRVGSGLFLTYYLLDRGIPIAAGGASFGGSIGAISGTLAMVLIYLFKRKDIGKEIKMTEGYEEETTGKIVKDLLAIAIPITIGSAIAPIMDTIDAAIVMRRLQYVGFSEFQANDLYGQLKGLAQTLINLPQVFSMALAISLVPAISDAYARKKRGEMKSIISSGVRVTLLIGLPCALGLFVLGKPIIRLLYFKNSLEALNSTGEILQYLSFGVIFLTLVQSLTAILQGLGNPIIPVRNLLIGAIAKTILTYILTGIPRINVKGAAISTVVAYLIASTLDLISVRKYAKMEFETGEVFVKPLISAIGMAIMARLSHIALNSVIGDRLATILAIIVGAVIYFLLLIRTGSITYEDFKLLPKGDKIAKTLVKLKLLKI</sequence>
<feature type="transmembrane region" description="Helical" evidence="6">
    <location>
        <begin position="175"/>
        <end position="190"/>
    </location>
</feature>